<keyword evidence="3" id="KW-1185">Reference proteome</keyword>
<protein>
    <submittedName>
        <fullName evidence="2">Uncharacterized protein</fullName>
    </submittedName>
</protein>
<comment type="caution">
    <text evidence="2">The sequence shown here is derived from an EMBL/GenBank/DDBJ whole genome shotgun (WGS) entry which is preliminary data.</text>
</comment>
<proteinExistence type="predicted"/>
<reference evidence="2" key="1">
    <citation type="submission" date="2023-07" db="EMBL/GenBank/DDBJ databases">
        <title>The genome sequence of Rhodocytophaga aerolata KACC 12507.</title>
        <authorList>
            <person name="Zhang X."/>
        </authorList>
    </citation>
    <scope>NUCLEOTIDE SEQUENCE</scope>
    <source>
        <strain evidence="2">KACC 12507</strain>
    </source>
</reference>
<accession>A0ABT8R3J4</accession>
<feature type="region of interest" description="Disordered" evidence="1">
    <location>
        <begin position="1"/>
        <end position="45"/>
    </location>
</feature>
<dbReference type="EMBL" id="JAUKPO010000004">
    <property type="protein sequence ID" value="MDO1446676.1"/>
    <property type="molecule type" value="Genomic_DNA"/>
</dbReference>
<dbReference type="Proteomes" id="UP001168528">
    <property type="component" value="Unassembled WGS sequence"/>
</dbReference>
<gene>
    <name evidence="2" type="ORF">Q0590_10465</name>
</gene>
<evidence type="ECO:0000313" key="3">
    <source>
        <dbReference type="Proteomes" id="UP001168528"/>
    </source>
</evidence>
<organism evidence="2 3">
    <name type="scientific">Rhodocytophaga aerolata</name>
    <dbReference type="NCBI Taxonomy" id="455078"/>
    <lineage>
        <taxon>Bacteria</taxon>
        <taxon>Pseudomonadati</taxon>
        <taxon>Bacteroidota</taxon>
        <taxon>Cytophagia</taxon>
        <taxon>Cytophagales</taxon>
        <taxon>Rhodocytophagaceae</taxon>
        <taxon>Rhodocytophaga</taxon>
    </lineage>
</organism>
<feature type="compositionally biased region" description="Basic and acidic residues" evidence="1">
    <location>
        <begin position="23"/>
        <end position="45"/>
    </location>
</feature>
<sequence length="45" mass="4972">MPATKKKSEKEDPCWSGYTQEGMKTKDGKKVPNCVPEKKSASKKG</sequence>
<name>A0ABT8R3J4_9BACT</name>
<evidence type="ECO:0000256" key="1">
    <source>
        <dbReference type="SAM" id="MobiDB-lite"/>
    </source>
</evidence>
<dbReference type="RefSeq" id="WP_302037473.1">
    <property type="nucleotide sequence ID" value="NZ_JAUKPO010000004.1"/>
</dbReference>
<feature type="compositionally biased region" description="Basic and acidic residues" evidence="1">
    <location>
        <begin position="1"/>
        <end position="13"/>
    </location>
</feature>
<evidence type="ECO:0000313" key="2">
    <source>
        <dbReference type="EMBL" id="MDO1446676.1"/>
    </source>
</evidence>